<proteinExistence type="predicted"/>
<feature type="domain" description="Glycosyl transferase family 1" evidence="1">
    <location>
        <begin position="164"/>
        <end position="314"/>
    </location>
</feature>
<comment type="caution">
    <text evidence="2">The sequence shown here is derived from an EMBL/GenBank/DDBJ whole genome shotgun (WGS) entry which is preliminary data.</text>
</comment>
<evidence type="ECO:0000313" key="3">
    <source>
        <dbReference type="Proteomes" id="UP001255601"/>
    </source>
</evidence>
<accession>A0AAJ2ESE2</accession>
<name>A0AAJ2ESE2_9HYPH</name>
<dbReference type="PANTHER" id="PTHR12526">
    <property type="entry name" value="GLYCOSYLTRANSFERASE"/>
    <property type="match status" value="1"/>
</dbReference>
<dbReference type="AlphaFoldDB" id="A0AAJ2ESE2"/>
<dbReference type="SUPFAM" id="SSF53756">
    <property type="entry name" value="UDP-Glycosyltransferase/glycogen phosphorylase"/>
    <property type="match status" value="1"/>
</dbReference>
<dbReference type="Pfam" id="PF00534">
    <property type="entry name" value="Glycos_transf_1"/>
    <property type="match status" value="1"/>
</dbReference>
<protein>
    <submittedName>
        <fullName evidence="2">Glycosyltransferase involved in cell wall biosynthesis</fullName>
    </submittedName>
</protein>
<dbReference type="GO" id="GO:0016757">
    <property type="term" value="F:glycosyltransferase activity"/>
    <property type="evidence" value="ECO:0007669"/>
    <property type="project" value="InterPro"/>
</dbReference>
<dbReference type="CDD" id="cd03811">
    <property type="entry name" value="GT4_GT28_WabH-like"/>
    <property type="match status" value="1"/>
</dbReference>
<dbReference type="EMBL" id="JAVIZC010000003">
    <property type="protein sequence ID" value="MDR6102834.1"/>
    <property type="molecule type" value="Genomic_DNA"/>
</dbReference>
<sequence length="363" mass="41033">MSVRRIFHLQFGTDGGTEQFFLRLTRAFHERGIEQQFAIRPGVTWRHELEGRGQVHEGYYLRRWPNWWLRTQLLKRSMKQWPADVVMGWRAPTSRLMPDTGNAVRVVRLGDYPHHVRYFGNTDAIVGNAPNVIEHCRTIGWQGKTTIISNFPREVGTSIVKRSDFSTPDDVPLVCGLGRFVPTKGFDTLLRAIATTPHLWLWLVGDGPDRADLERLAQELGITDRVRFIGWVSDPAAYIKAADMFCVPSRQEPLGNVLLEGWKAEVAVVSTKTEGPSWAAAHNESALFTEIDDVEGMAQALLRLQELPELRAKLVLGGATTVGRTLFRGADCRSVSGIFRGAEKRNIALFRRLEQERCGNYPK</sequence>
<dbReference type="RefSeq" id="WP_309771414.1">
    <property type="nucleotide sequence ID" value="NZ_JAVIZC010000003.1"/>
</dbReference>
<dbReference type="Proteomes" id="UP001255601">
    <property type="component" value="Unassembled WGS sequence"/>
</dbReference>
<gene>
    <name evidence="2" type="ORF">QE369_003031</name>
</gene>
<dbReference type="InterPro" id="IPR001296">
    <property type="entry name" value="Glyco_trans_1"/>
</dbReference>
<reference evidence="2" key="1">
    <citation type="submission" date="2023-08" db="EMBL/GenBank/DDBJ databases">
        <title>Functional and genomic diversity of the sorghum phyllosphere microbiome.</title>
        <authorList>
            <person name="Shade A."/>
        </authorList>
    </citation>
    <scope>NUCLEOTIDE SEQUENCE</scope>
    <source>
        <strain evidence="2">SORGH_AS_0974</strain>
    </source>
</reference>
<evidence type="ECO:0000259" key="1">
    <source>
        <dbReference type="Pfam" id="PF00534"/>
    </source>
</evidence>
<organism evidence="2 3">
    <name type="scientific">Agrobacterium larrymoorei</name>
    <dbReference type="NCBI Taxonomy" id="160699"/>
    <lineage>
        <taxon>Bacteria</taxon>
        <taxon>Pseudomonadati</taxon>
        <taxon>Pseudomonadota</taxon>
        <taxon>Alphaproteobacteria</taxon>
        <taxon>Hyphomicrobiales</taxon>
        <taxon>Rhizobiaceae</taxon>
        <taxon>Rhizobium/Agrobacterium group</taxon>
        <taxon>Agrobacterium</taxon>
    </lineage>
</organism>
<dbReference type="Gene3D" id="3.40.50.2000">
    <property type="entry name" value="Glycogen Phosphorylase B"/>
    <property type="match status" value="2"/>
</dbReference>
<evidence type="ECO:0000313" key="2">
    <source>
        <dbReference type="EMBL" id="MDR6102834.1"/>
    </source>
</evidence>